<evidence type="ECO:0000313" key="2">
    <source>
        <dbReference type="Proteomes" id="UP000287996"/>
    </source>
</evidence>
<dbReference type="OrthoDB" id="9814566at2"/>
<dbReference type="InterPro" id="IPR017143">
    <property type="entry name" value="UCP037225"/>
</dbReference>
<sequence length="63" mass="7283">MSLTYSTTFNCPYCMVTNDLEIDEYHDDGQQFVVDCQICCQPIVLTVWREGSQWRVDAEAENA</sequence>
<dbReference type="InterPro" id="IPR025990">
    <property type="entry name" value="zinc_ribbon_bacterial"/>
</dbReference>
<dbReference type="PIRSF" id="PIRSF037225">
    <property type="entry name" value="UCP037225"/>
    <property type="match status" value="1"/>
</dbReference>
<dbReference type="RefSeq" id="WP_126842203.1">
    <property type="nucleotide sequence ID" value="NZ_PIQH01000007.1"/>
</dbReference>
<evidence type="ECO:0000313" key="1">
    <source>
        <dbReference type="EMBL" id="RUO80026.1"/>
    </source>
</evidence>
<proteinExistence type="predicted"/>
<organism evidence="1 2">
    <name type="scientific">Idiomarina tyrosinivorans</name>
    <dbReference type="NCBI Taxonomy" id="1445662"/>
    <lineage>
        <taxon>Bacteria</taxon>
        <taxon>Pseudomonadati</taxon>
        <taxon>Pseudomonadota</taxon>
        <taxon>Gammaproteobacteria</taxon>
        <taxon>Alteromonadales</taxon>
        <taxon>Idiomarinaceae</taxon>
        <taxon>Idiomarina</taxon>
    </lineage>
</organism>
<accession>A0A432ZQC2</accession>
<dbReference type="Proteomes" id="UP000287996">
    <property type="component" value="Unassembled WGS sequence"/>
</dbReference>
<reference evidence="1 2" key="1">
    <citation type="journal article" date="2011" name="Front. Microbiol.">
        <title>Genomic signatures of strain selection and enhancement in Bacillus atrophaeus var. globigii, a historical biowarfare simulant.</title>
        <authorList>
            <person name="Gibbons H.S."/>
            <person name="Broomall S.M."/>
            <person name="McNew L.A."/>
            <person name="Daligault H."/>
            <person name="Chapman C."/>
            <person name="Bruce D."/>
            <person name="Karavis M."/>
            <person name="Krepps M."/>
            <person name="McGregor P.A."/>
            <person name="Hong C."/>
            <person name="Park K.H."/>
            <person name="Akmal A."/>
            <person name="Feldman A."/>
            <person name="Lin J.S."/>
            <person name="Chang W.E."/>
            <person name="Higgs B.W."/>
            <person name="Demirev P."/>
            <person name="Lindquist J."/>
            <person name="Liem A."/>
            <person name="Fochler E."/>
            <person name="Read T.D."/>
            <person name="Tapia R."/>
            <person name="Johnson S."/>
            <person name="Bishop-Lilly K.A."/>
            <person name="Detter C."/>
            <person name="Han C."/>
            <person name="Sozhamannan S."/>
            <person name="Rosenzweig C.N."/>
            <person name="Skowronski E.W."/>
        </authorList>
    </citation>
    <scope>NUCLEOTIDE SEQUENCE [LARGE SCALE GENOMIC DNA]</scope>
    <source>
        <strain evidence="1 2">CC-PW-9</strain>
    </source>
</reference>
<comment type="caution">
    <text evidence="1">The sequence shown here is derived from an EMBL/GenBank/DDBJ whole genome shotgun (WGS) entry which is preliminary data.</text>
</comment>
<dbReference type="EMBL" id="PIQH01000007">
    <property type="protein sequence ID" value="RUO80026.1"/>
    <property type="molecule type" value="Genomic_DNA"/>
</dbReference>
<keyword evidence="2" id="KW-1185">Reference proteome</keyword>
<dbReference type="AlphaFoldDB" id="A0A432ZQC2"/>
<gene>
    <name evidence="1" type="ORF">CWI84_08695</name>
</gene>
<name>A0A432ZQC2_9GAMM</name>
<protein>
    <submittedName>
        <fullName evidence="1">CPXCG motif-containing cysteine-rich protein</fullName>
    </submittedName>
</protein>
<dbReference type="Pfam" id="PF14255">
    <property type="entry name" value="Zn_ribbon_21"/>
    <property type="match status" value="1"/>
</dbReference>